<dbReference type="PANTHER" id="PTHR42718">
    <property type="entry name" value="MAJOR FACILITATOR SUPERFAMILY MULTIDRUG TRANSPORTER MFSC"/>
    <property type="match status" value="1"/>
</dbReference>
<dbReference type="InterPro" id="IPR011701">
    <property type="entry name" value="MFS"/>
</dbReference>
<name>A0A9X1ZMW1_9FLAO</name>
<dbReference type="InterPro" id="IPR036259">
    <property type="entry name" value="MFS_trans_sf"/>
</dbReference>
<dbReference type="Gene3D" id="1.20.1250.20">
    <property type="entry name" value="MFS general substrate transporter like domains"/>
    <property type="match status" value="1"/>
</dbReference>
<dbReference type="GO" id="GO:0022857">
    <property type="term" value="F:transmembrane transporter activity"/>
    <property type="evidence" value="ECO:0007669"/>
    <property type="project" value="InterPro"/>
</dbReference>
<keyword evidence="3 6" id="KW-0812">Transmembrane</keyword>
<dbReference type="PANTHER" id="PTHR42718:SF9">
    <property type="entry name" value="MAJOR FACILITATOR SUPERFAMILY MULTIDRUG TRANSPORTER MFSC"/>
    <property type="match status" value="1"/>
</dbReference>
<protein>
    <submittedName>
        <fullName evidence="7">MFS transporter</fullName>
    </submittedName>
</protein>
<keyword evidence="5 6" id="KW-0472">Membrane</keyword>
<feature type="transmembrane region" description="Helical" evidence="6">
    <location>
        <begin position="496"/>
        <end position="517"/>
    </location>
</feature>
<feature type="transmembrane region" description="Helical" evidence="6">
    <location>
        <begin position="142"/>
        <end position="167"/>
    </location>
</feature>
<evidence type="ECO:0000256" key="3">
    <source>
        <dbReference type="ARBA" id="ARBA00022692"/>
    </source>
</evidence>
<feature type="transmembrane region" description="Helical" evidence="6">
    <location>
        <begin position="277"/>
        <end position="300"/>
    </location>
</feature>
<feature type="transmembrane region" description="Helical" evidence="6">
    <location>
        <begin position="173"/>
        <end position="194"/>
    </location>
</feature>
<feature type="transmembrane region" description="Helical" evidence="6">
    <location>
        <begin position="12"/>
        <end position="35"/>
    </location>
</feature>
<keyword evidence="4 6" id="KW-1133">Transmembrane helix</keyword>
<dbReference type="EMBL" id="JAKHSK010000001">
    <property type="protein sequence ID" value="MCL6216936.1"/>
    <property type="molecule type" value="Genomic_DNA"/>
</dbReference>
<dbReference type="GO" id="GO:0016020">
    <property type="term" value="C:membrane"/>
    <property type="evidence" value="ECO:0007669"/>
    <property type="project" value="UniProtKB-SubCell"/>
</dbReference>
<evidence type="ECO:0000313" key="7">
    <source>
        <dbReference type="EMBL" id="MCL6216936.1"/>
    </source>
</evidence>
<accession>A0A9X1ZMW1</accession>
<feature type="transmembrane region" description="Helical" evidence="6">
    <location>
        <begin position="312"/>
        <end position="331"/>
    </location>
</feature>
<dbReference type="AlphaFoldDB" id="A0A9X1ZMW1"/>
<evidence type="ECO:0000256" key="1">
    <source>
        <dbReference type="ARBA" id="ARBA00004141"/>
    </source>
</evidence>
<dbReference type="SUPFAM" id="SSF103473">
    <property type="entry name" value="MFS general substrate transporter"/>
    <property type="match status" value="1"/>
</dbReference>
<feature type="transmembrane region" description="Helical" evidence="6">
    <location>
        <begin position="343"/>
        <end position="361"/>
    </location>
</feature>
<reference evidence="7" key="1">
    <citation type="submission" date="2022-01" db="EMBL/GenBank/DDBJ databases">
        <title>Genome sequencing of Zunongwangia sp. M21534 genome.</title>
        <authorList>
            <person name="Chen Y."/>
            <person name="Dong C."/>
            <person name="Shao Z."/>
        </authorList>
    </citation>
    <scope>NUCLEOTIDE SEQUENCE</scope>
    <source>
        <strain evidence="7">MCCC M21534</strain>
    </source>
</reference>
<keyword evidence="2" id="KW-0813">Transport</keyword>
<comment type="caution">
    <text evidence="7">The sequence shown here is derived from an EMBL/GenBank/DDBJ whole genome shotgun (WGS) entry which is preliminary data.</text>
</comment>
<feature type="transmembrane region" description="Helical" evidence="6">
    <location>
        <begin position="407"/>
        <end position="428"/>
    </location>
</feature>
<dbReference type="Proteomes" id="UP001139521">
    <property type="component" value="Unassembled WGS sequence"/>
</dbReference>
<feature type="transmembrane region" description="Helical" evidence="6">
    <location>
        <begin position="86"/>
        <end position="108"/>
    </location>
</feature>
<feature type="transmembrane region" description="Helical" evidence="6">
    <location>
        <begin position="114"/>
        <end position="135"/>
    </location>
</feature>
<sequence>MMVEPNYINPRISKYTSLIFISLLFVLLTAMAQFASFALIQHDVISFFGAQPEDISLALQMTYVGILATLPLQFRTLKRFDTRNYLLVALTMGILLNLGCLYTESLILFTILRFFVGATTAIIAGSMLMVIFSILPEKKSMVVGVFAFFGSILSIGVIVGTAAAWVVERMDWNGLYYILISLQVISIMICFLVFKENTLPRKIPLYQLDYIGYILFVCFGVLFAYTLIYGPKYYWFEDSTIRTTAIGALVFLSLFLYHQKRLKRPSVDLRALNYKRFWFGLLLLIFFYGIKDTINLLYGYAAGILGWSSEDIVSLGLFNVLGVALATFLALKVILTKKQNLPKLLLAGFFILLYYHLWIYWNLTPDLSYTDLVFPIFIQGFASGLLFAPIIMLCMSSLPSYTGMTGIIICAYGRFTASLNSIAGFYTLQEHYNQKYKIGFIESITPFNLELHQRSQEYENLLVSKGYNPESASAITSKLVGKTIGIQSQLLTDRTIFILAVYLTVLAILSLIVFGLVNRYKSKRQVPKIVS</sequence>
<dbReference type="Pfam" id="PF07690">
    <property type="entry name" value="MFS_1"/>
    <property type="match status" value="1"/>
</dbReference>
<feature type="transmembrane region" description="Helical" evidence="6">
    <location>
        <begin position="373"/>
        <end position="395"/>
    </location>
</feature>
<proteinExistence type="predicted"/>
<evidence type="ECO:0000256" key="4">
    <source>
        <dbReference type="ARBA" id="ARBA00022989"/>
    </source>
</evidence>
<evidence type="ECO:0000256" key="5">
    <source>
        <dbReference type="ARBA" id="ARBA00023136"/>
    </source>
</evidence>
<evidence type="ECO:0000256" key="6">
    <source>
        <dbReference type="SAM" id="Phobius"/>
    </source>
</evidence>
<feature type="transmembrane region" description="Helical" evidence="6">
    <location>
        <begin position="55"/>
        <end position="74"/>
    </location>
</feature>
<feature type="transmembrane region" description="Helical" evidence="6">
    <location>
        <begin position="206"/>
        <end position="228"/>
    </location>
</feature>
<organism evidence="7 8">
    <name type="scientific">Zunongwangia pacifica</name>
    <dbReference type="NCBI Taxonomy" id="2911062"/>
    <lineage>
        <taxon>Bacteria</taxon>
        <taxon>Pseudomonadati</taxon>
        <taxon>Bacteroidota</taxon>
        <taxon>Flavobacteriia</taxon>
        <taxon>Flavobacteriales</taxon>
        <taxon>Flavobacteriaceae</taxon>
        <taxon>Zunongwangia</taxon>
    </lineage>
</organism>
<feature type="transmembrane region" description="Helical" evidence="6">
    <location>
        <begin position="240"/>
        <end position="257"/>
    </location>
</feature>
<keyword evidence="8" id="KW-1185">Reference proteome</keyword>
<evidence type="ECO:0000256" key="2">
    <source>
        <dbReference type="ARBA" id="ARBA00022448"/>
    </source>
</evidence>
<gene>
    <name evidence="7" type="ORF">L1967_01400</name>
</gene>
<dbReference type="RefSeq" id="WP_249599920.1">
    <property type="nucleotide sequence ID" value="NZ_JAKHSK010000001.1"/>
</dbReference>
<evidence type="ECO:0000313" key="8">
    <source>
        <dbReference type="Proteomes" id="UP001139521"/>
    </source>
</evidence>
<comment type="subcellular location">
    <subcellularLocation>
        <location evidence="1">Membrane</location>
        <topology evidence="1">Multi-pass membrane protein</topology>
    </subcellularLocation>
</comment>